<evidence type="ECO:0000259" key="4">
    <source>
        <dbReference type="Pfam" id="PF00768"/>
    </source>
</evidence>
<feature type="compositionally biased region" description="Basic and acidic residues" evidence="1">
    <location>
        <begin position="417"/>
        <end position="430"/>
    </location>
</feature>
<evidence type="ECO:0000313" key="6">
    <source>
        <dbReference type="Proteomes" id="UP000198280"/>
    </source>
</evidence>
<dbReference type="InterPro" id="IPR001967">
    <property type="entry name" value="Peptidase_S11_N"/>
</dbReference>
<proteinExistence type="predicted"/>
<dbReference type="EMBL" id="FZOF01000006">
    <property type="protein sequence ID" value="SNS54729.1"/>
    <property type="molecule type" value="Genomic_DNA"/>
</dbReference>
<dbReference type="GO" id="GO:0006508">
    <property type="term" value="P:proteolysis"/>
    <property type="evidence" value="ECO:0007669"/>
    <property type="project" value="InterPro"/>
</dbReference>
<dbReference type="SUPFAM" id="SSF56601">
    <property type="entry name" value="beta-lactamase/transpeptidase-like"/>
    <property type="match status" value="1"/>
</dbReference>
<sequence>MVLSALALVGGTALTAAPVAHAKPPSPSATPTPPAQMSTVGGDRLGQPGTQVSPLTGAPALPGKLTSRSWIVSDAETGQVLAAHNAHWELPPASTLKMLFADTVLPKMDKAQTHKVLPSDLDGVGAGSSLVGIKENLTYTVHDLWLGVFLRSGNDAVHVLSSMNGGVDATVLEMQRKAEDLQADDTTVISPDGYDMPGQVSSAYDLTLFARSGLQNADFREYCSTVRAQFPGEWKKTKGKKGKKATKKRSTFEIQNTNRLLSGDYDIPTYQGIAGVKNGYTTKAGNTFTGVAQRGDRTLLVTVMHPGEGHNMAYKEAAKLLDWGFKADGMVTPVGMLVPPKSAIASASPSPSASPSEKPRQQVAAPASSGGGGGAWTALAITGGSVLVVAALAYLVRRRWPLPQRTAKAAIPAPTKPGDDTAAKPAEADAVKAGAPEADAEDDAAATDEATPKEDTAEEGTGKTGATADRPV</sequence>
<keyword evidence="2" id="KW-1133">Transmembrane helix</keyword>
<feature type="region of interest" description="Disordered" evidence="1">
    <location>
        <begin position="19"/>
        <end position="61"/>
    </location>
</feature>
<feature type="region of interest" description="Disordered" evidence="1">
    <location>
        <begin position="343"/>
        <end position="373"/>
    </location>
</feature>
<dbReference type="Pfam" id="PF00768">
    <property type="entry name" value="Peptidase_S11"/>
    <property type="match status" value="1"/>
</dbReference>
<evidence type="ECO:0000256" key="2">
    <source>
        <dbReference type="SAM" id="Phobius"/>
    </source>
</evidence>
<keyword evidence="5" id="KW-0645">Protease</keyword>
<gene>
    <name evidence="5" type="ORF">SAMN05216252_106436</name>
</gene>
<evidence type="ECO:0000256" key="3">
    <source>
        <dbReference type="SAM" id="SignalP"/>
    </source>
</evidence>
<protein>
    <submittedName>
        <fullName evidence="5">D-alanyl-D-alanine carboxypeptidase (Penicillin-binding protein 5/6)</fullName>
    </submittedName>
</protein>
<feature type="transmembrane region" description="Helical" evidence="2">
    <location>
        <begin position="375"/>
        <end position="396"/>
    </location>
</feature>
<feature type="compositionally biased region" description="Low complexity" evidence="1">
    <location>
        <begin position="343"/>
        <end position="356"/>
    </location>
</feature>
<dbReference type="AlphaFoldDB" id="A0A239FCS3"/>
<dbReference type="PANTHER" id="PTHR21581:SF33">
    <property type="entry name" value="D-ALANYL-D-ALANINE CARBOXYPEPTIDASE DACB"/>
    <property type="match status" value="1"/>
</dbReference>
<dbReference type="PANTHER" id="PTHR21581">
    <property type="entry name" value="D-ALANYL-D-ALANINE CARBOXYPEPTIDASE"/>
    <property type="match status" value="1"/>
</dbReference>
<keyword evidence="6" id="KW-1185">Reference proteome</keyword>
<organism evidence="5 6">
    <name type="scientific">Actinacidiphila glaucinigra</name>
    <dbReference type="NCBI Taxonomy" id="235986"/>
    <lineage>
        <taxon>Bacteria</taxon>
        <taxon>Bacillati</taxon>
        <taxon>Actinomycetota</taxon>
        <taxon>Actinomycetes</taxon>
        <taxon>Kitasatosporales</taxon>
        <taxon>Streptomycetaceae</taxon>
        <taxon>Actinacidiphila</taxon>
    </lineage>
</organism>
<dbReference type="InterPro" id="IPR012338">
    <property type="entry name" value="Beta-lactam/transpept-like"/>
</dbReference>
<feature type="signal peptide" evidence="3">
    <location>
        <begin position="1"/>
        <end position="22"/>
    </location>
</feature>
<feature type="domain" description="Peptidase S11 D-alanyl-D-alanine carboxypeptidase A N-terminal" evidence="4">
    <location>
        <begin position="64"/>
        <end position="304"/>
    </location>
</feature>
<evidence type="ECO:0000256" key="1">
    <source>
        <dbReference type="SAM" id="MobiDB-lite"/>
    </source>
</evidence>
<keyword evidence="5" id="KW-0378">Hydrolase</keyword>
<name>A0A239FCS3_9ACTN</name>
<keyword evidence="2" id="KW-0812">Transmembrane</keyword>
<dbReference type="RefSeq" id="WP_245938861.1">
    <property type="nucleotide sequence ID" value="NZ_FZOF01000006.1"/>
</dbReference>
<accession>A0A239FCS3</accession>
<dbReference type="GO" id="GO:0009002">
    <property type="term" value="F:serine-type D-Ala-D-Ala carboxypeptidase activity"/>
    <property type="evidence" value="ECO:0007669"/>
    <property type="project" value="InterPro"/>
</dbReference>
<keyword evidence="5" id="KW-0121">Carboxypeptidase</keyword>
<evidence type="ECO:0000313" key="5">
    <source>
        <dbReference type="EMBL" id="SNS54729.1"/>
    </source>
</evidence>
<dbReference type="Proteomes" id="UP000198280">
    <property type="component" value="Unassembled WGS sequence"/>
</dbReference>
<keyword evidence="3" id="KW-0732">Signal</keyword>
<feature type="chain" id="PRO_5012963927" evidence="3">
    <location>
        <begin position="23"/>
        <end position="472"/>
    </location>
</feature>
<feature type="compositionally biased region" description="Pro residues" evidence="1">
    <location>
        <begin position="24"/>
        <end position="34"/>
    </location>
</feature>
<keyword evidence="2" id="KW-0472">Membrane</keyword>
<dbReference type="Gene3D" id="3.40.710.10">
    <property type="entry name" value="DD-peptidase/beta-lactamase superfamily"/>
    <property type="match status" value="1"/>
</dbReference>
<feature type="region of interest" description="Disordered" evidence="1">
    <location>
        <begin position="408"/>
        <end position="472"/>
    </location>
</feature>
<reference evidence="5 6" key="1">
    <citation type="submission" date="2017-06" db="EMBL/GenBank/DDBJ databases">
        <authorList>
            <person name="Kim H.J."/>
            <person name="Triplett B.A."/>
        </authorList>
    </citation>
    <scope>NUCLEOTIDE SEQUENCE [LARGE SCALE GENOMIC DNA]</scope>
    <source>
        <strain evidence="5 6">CGMCC 4.1858</strain>
    </source>
</reference>